<dbReference type="AlphaFoldDB" id="A0A9Q8YXW8"/>
<protein>
    <submittedName>
        <fullName evidence="1">Uncharacterized protein</fullName>
    </submittedName>
</protein>
<gene>
    <name evidence="1" type="ORF">LAJ60_05080</name>
</gene>
<dbReference type="RefSeq" id="WP_040296766.1">
    <property type="nucleotide sequence ID" value="NZ_CP083444.1"/>
</dbReference>
<organism evidence="1 2">
    <name type="scientific">Bartonella taylorii</name>
    <dbReference type="NCBI Taxonomy" id="33046"/>
    <lineage>
        <taxon>Bacteria</taxon>
        <taxon>Pseudomonadati</taxon>
        <taxon>Pseudomonadota</taxon>
        <taxon>Alphaproteobacteria</taxon>
        <taxon>Hyphomicrobiales</taxon>
        <taxon>Bartonellaceae</taxon>
        <taxon>Bartonella</taxon>
    </lineage>
</organism>
<accession>A0A9Q8YXW8</accession>
<dbReference type="KEGG" id="btay:LAJ60_05080"/>
<evidence type="ECO:0000313" key="1">
    <source>
        <dbReference type="EMBL" id="USP02255.1"/>
    </source>
</evidence>
<reference evidence="1" key="1">
    <citation type="journal article" date="2022" name="Proc. Natl. Acad. Sci. U.S.A.">
        <title>Identification of the Bartonella autotransporter CFA as a protective antigen and hypervariable target of neutralizing antibodies in mice.</title>
        <authorList>
            <person name="Siewert L.K."/>
            <person name="Korotaev A."/>
            <person name="Sedzicki J."/>
            <person name="Fromm K."/>
            <person name="Pinschewer D.D."/>
            <person name="Dehio C."/>
        </authorList>
    </citation>
    <scope>NUCLEOTIDE SEQUENCE</scope>
    <source>
        <strain evidence="1">IBS296</strain>
    </source>
</reference>
<dbReference type="Proteomes" id="UP001056980">
    <property type="component" value="Chromosome"/>
</dbReference>
<sequence>MASYLKTFYQGFPLYYAGNTKTTIRLEPQKHNAVLFISREAAECVAKNLSEEYLRDDFCVVQQHE</sequence>
<evidence type="ECO:0000313" key="2">
    <source>
        <dbReference type="Proteomes" id="UP001056980"/>
    </source>
</evidence>
<name>A0A9Q8YXW8_BARTA</name>
<dbReference type="EMBL" id="CP083444">
    <property type="protein sequence ID" value="USP02255.1"/>
    <property type="molecule type" value="Genomic_DNA"/>
</dbReference>
<proteinExistence type="predicted"/>